<dbReference type="AlphaFoldDB" id="D1W8K3"/>
<dbReference type="InterPro" id="IPR013766">
    <property type="entry name" value="Thioredoxin_domain"/>
</dbReference>
<dbReference type="GO" id="GO:0015035">
    <property type="term" value="F:protein-disulfide reductase activity"/>
    <property type="evidence" value="ECO:0007669"/>
    <property type="project" value="TreeGrafter"/>
</dbReference>
<dbReference type="eggNOG" id="COG3118">
    <property type="taxonomic scope" value="Bacteria"/>
</dbReference>
<dbReference type="Gene3D" id="3.40.30.10">
    <property type="entry name" value="Glutaredoxin"/>
    <property type="match status" value="1"/>
</dbReference>
<evidence type="ECO:0000313" key="3">
    <source>
        <dbReference type="Proteomes" id="UP000005283"/>
    </source>
</evidence>
<dbReference type="PROSITE" id="PS51352">
    <property type="entry name" value="THIOREDOXIN_2"/>
    <property type="match status" value="1"/>
</dbReference>
<protein>
    <submittedName>
        <fullName evidence="2">Putative thioredoxin</fullName>
    </submittedName>
</protein>
<evidence type="ECO:0000313" key="2">
    <source>
        <dbReference type="EMBL" id="EFA91152.1"/>
    </source>
</evidence>
<dbReference type="PANTHER" id="PTHR45663">
    <property type="entry name" value="GEO12009P1"/>
    <property type="match status" value="1"/>
</dbReference>
<evidence type="ECO:0000259" key="1">
    <source>
        <dbReference type="PROSITE" id="PS51352"/>
    </source>
</evidence>
<reference evidence="2 3" key="1">
    <citation type="submission" date="2009-12" db="EMBL/GenBank/DDBJ databases">
        <title>Genome Sequence of Prevotella buccalis ATCC 35310.</title>
        <authorList>
            <person name="Durkin A.S."/>
            <person name="Madupu R."/>
            <person name="Torralba M."/>
            <person name="Methe B."/>
            <person name="Sutton G."/>
            <person name="Strausberg R.L."/>
            <person name="Nelson K.E."/>
        </authorList>
    </citation>
    <scope>NUCLEOTIDE SEQUENCE [LARGE SCALE GENOMIC DNA]</scope>
    <source>
        <strain evidence="2 3">ATCC 35310</strain>
    </source>
</reference>
<dbReference type="CDD" id="cd02947">
    <property type="entry name" value="TRX_family"/>
    <property type="match status" value="1"/>
</dbReference>
<dbReference type="Proteomes" id="UP000005283">
    <property type="component" value="Unassembled WGS sequence"/>
</dbReference>
<name>D1W8K3_9BACT</name>
<accession>D1W8K3</accession>
<dbReference type="InterPro" id="IPR036249">
    <property type="entry name" value="Thioredoxin-like_sf"/>
</dbReference>
<comment type="caution">
    <text evidence="2">The sequence shown here is derived from an EMBL/GenBank/DDBJ whole genome shotgun (WGS) entry which is preliminary data.</text>
</comment>
<keyword evidence="3" id="KW-1185">Reference proteome</keyword>
<dbReference type="GO" id="GO:0005829">
    <property type="term" value="C:cytosol"/>
    <property type="evidence" value="ECO:0007669"/>
    <property type="project" value="TreeGrafter"/>
</dbReference>
<dbReference type="STRING" id="679190.HMPREF0650_1188"/>
<dbReference type="SUPFAM" id="SSF52833">
    <property type="entry name" value="Thioredoxin-like"/>
    <property type="match status" value="1"/>
</dbReference>
<feature type="domain" description="Thioredoxin" evidence="1">
    <location>
        <begin position="218"/>
        <end position="373"/>
    </location>
</feature>
<dbReference type="GO" id="GO:0045454">
    <property type="term" value="P:cell redox homeostasis"/>
    <property type="evidence" value="ECO:0007669"/>
    <property type="project" value="TreeGrafter"/>
</dbReference>
<dbReference type="Pfam" id="PF00085">
    <property type="entry name" value="Thioredoxin"/>
    <property type="match status" value="1"/>
</dbReference>
<dbReference type="PANTHER" id="PTHR45663:SF11">
    <property type="entry name" value="GEO12009P1"/>
    <property type="match status" value="1"/>
</dbReference>
<dbReference type="EMBL" id="ADEG01000096">
    <property type="protein sequence ID" value="EFA91152.1"/>
    <property type="molecule type" value="Genomic_DNA"/>
</dbReference>
<gene>
    <name evidence="2" type="ORF">HMPREF0650_1188</name>
</gene>
<proteinExistence type="predicted"/>
<organism evidence="2 3">
    <name type="scientific">Hoylesella buccalis ATCC 35310</name>
    <dbReference type="NCBI Taxonomy" id="679190"/>
    <lineage>
        <taxon>Bacteria</taxon>
        <taxon>Pseudomonadati</taxon>
        <taxon>Bacteroidota</taxon>
        <taxon>Bacteroidia</taxon>
        <taxon>Bacteroidales</taxon>
        <taxon>Prevotellaceae</taxon>
        <taxon>Hoylesella</taxon>
    </lineage>
</organism>
<sequence length="377" mass="42450">MLLANIPTSAKAQVNNTSQETFDYQLLRHGEMALTMTLDNQPALFVLALNEKTVLFQEEKSTPETVQNTTHTLSLGKSLYAEKQSFAVESAPATYREQDVKGLLGMDMFRNVVLTIDAKNQKLTISAPYRPDFMKLSNRIRLNEAPQQVLRLPVMVNQQNVSLPLRLDQSADLTLSQEQCQQLGVTTSRSLKIAHTEWETAIATTKEAAGSFLGNGILQHGLLSIDFTKASIYFQAYDENAIVYKSVSKSDIVVETGKPTDIGRTYFLDHVWDYTASTPYTYRDNVPCVIDFWANWCIPCKRLSPLIDELAKKYAGKIKFYKVNYDQEKKLADDLDIGALPTLLVIPTKGKPQTIVGPKHEELEQRILEYTGENTKE</sequence>